<proteinExistence type="predicted"/>
<keyword evidence="1" id="KW-0472">Membrane</keyword>
<keyword evidence="1" id="KW-1133">Transmembrane helix</keyword>
<gene>
    <name evidence="2" type="ORF">V5O48_013149</name>
</gene>
<name>A0ABR3F0X2_9AGAR</name>
<dbReference type="Proteomes" id="UP001465976">
    <property type="component" value="Unassembled WGS sequence"/>
</dbReference>
<evidence type="ECO:0000313" key="3">
    <source>
        <dbReference type="Proteomes" id="UP001465976"/>
    </source>
</evidence>
<reference evidence="2 3" key="1">
    <citation type="submission" date="2024-02" db="EMBL/GenBank/DDBJ databases">
        <title>A draft genome for the cacao thread blight pathogen Marasmius crinis-equi.</title>
        <authorList>
            <person name="Cohen S.P."/>
            <person name="Baruah I.K."/>
            <person name="Amoako-Attah I."/>
            <person name="Bukari Y."/>
            <person name="Meinhardt L.W."/>
            <person name="Bailey B.A."/>
        </authorList>
    </citation>
    <scope>NUCLEOTIDE SEQUENCE [LARGE SCALE GENOMIC DNA]</scope>
    <source>
        <strain evidence="2 3">GH-76</strain>
    </source>
</reference>
<comment type="caution">
    <text evidence="2">The sequence shown here is derived from an EMBL/GenBank/DDBJ whole genome shotgun (WGS) entry which is preliminary data.</text>
</comment>
<protein>
    <submittedName>
        <fullName evidence="2">Uncharacterized protein</fullName>
    </submittedName>
</protein>
<keyword evidence="3" id="KW-1185">Reference proteome</keyword>
<sequence>MTAGRIWWISRDARKEMATQVSSRYTTIAAMIIESGFLYSTTLLVLYIYLLVKVEILTPFDPSVIVTQLSGLAPTLLTVRVAYINSPDSLPQSQKVSTLAFANHSAMQESRAERRDLHSAPAPAEKAVC</sequence>
<evidence type="ECO:0000256" key="1">
    <source>
        <dbReference type="SAM" id="Phobius"/>
    </source>
</evidence>
<evidence type="ECO:0000313" key="2">
    <source>
        <dbReference type="EMBL" id="KAL0568829.1"/>
    </source>
</evidence>
<dbReference type="EMBL" id="JBAHYK010001250">
    <property type="protein sequence ID" value="KAL0568829.1"/>
    <property type="molecule type" value="Genomic_DNA"/>
</dbReference>
<organism evidence="2 3">
    <name type="scientific">Marasmius crinis-equi</name>
    <dbReference type="NCBI Taxonomy" id="585013"/>
    <lineage>
        <taxon>Eukaryota</taxon>
        <taxon>Fungi</taxon>
        <taxon>Dikarya</taxon>
        <taxon>Basidiomycota</taxon>
        <taxon>Agaricomycotina</taxon>
        <taxon>Agaricomycetes</taxon>
        <taxon>Agaricomycetidae</taxon>
        <taxon>Agaricales</taxon>
        <taxon>Marasmiineae</taxon>
        <taxon>Marasmiaceae</taxon>
        <taxon>Marasmius</taxon>
    </lineage>
</organism>
<feature type="transmembrane region" description="Helical" evidence="1">
    <location>
        <begin position="25"/>
        <end position="52"/>
    </location>
</feature>
<keyword evidence="1" id="KW-0812">Transmembrane</keyword>
<accession>A0ABR3F0X2</accession>